<feature type="transmembrane region" description="Helical" evidence="2">
    <location>
        <begin position="459"/>
        <end position="480"/>
    </location>
</feature>
<feature type="coiled-coil region" evidence="1">
    <location>
        <begin position="666"/>
        <end position="693"/>
    </location>
</feature>
<feature type="domain" description="Calcium channel YVC1-like C-terminal transmembrane" evidence="4">
    <location>
        <begin position="276"/>
        <end position="563"/>
    </location>
</feature>
<dbReference type="STRING" id="1344418.A0A1D2VM18"/>
<feature type="transmembrane region" description="Helical" evidence="2">
    <location>
        <begin position="293"/>
        <end position="311"/>
    </location>
</feature>
<feature type="transmembrane region" description="Helical" evidence="2">
    <location>
        <begin position="262"/>
        <end position="281"/>
    </location>
</feature>
<dbReference type="AlphaFoldDB" id="A0A1D2VM18"/>
<dbReference type="PANTHER" id="PTHR35859">
    <property type="entry name" value="NONSELECTIVE CATION CHANNEL PROTEIN"/>
    <property type="match status" value="1"/>
</dbReference>
<keyword evidence="2" id="KW-1133">Transmembrane helix</keyword>
<dbReference type="InterPro" id="IPR052971">
    <property type="entry name" value="TRP_calcium_channel"/>
</dbReference>
<feature type="transmembrane region" description="Helical" evidence="2">
    <location>
        <begin position="323"/>
        <end position="342"/>
    </location>
</feature>
<dbReference type="Pfam" id="PF23190">
    <property type="entry name" value="LHD_TRPY1"/>
    <property type="match status" value="1"/>
</dbReference>
<keyword evidence="2" id="KW-0812">Transmembrane</keyword>
<dbReference type="OrthoDB" id="301415at2759"/>
<feature type="transmembrane region" description="Helical" evidence="2">
    <location>
        <begin position="545"/>
        <end position="564"/>
    </location>
</feature>
<feature type="transmembrane region" description="Helical" evidence="2">
    <location>
        <begin position="399"/>
        <end position="419"/>
    </location>
</feature>
<proteinExistence type="predicted"/>
<keyword evidence="1" id="KW-0175">Coiled coil</keyword>
<evidence type="ECO:0000259" key="3">
    <source>
        <dbReference type="Pfam" id="PF23190"/>
    </source>
</evidence>
<protein>
    <recommendedName>
        <fullName evidence="7">Ion transport domain-containing protein</fullName>
    </recommendedName>
</protein>
<dbReference type="PANTHER" id="PTHR35859:SF5">
    <property type="entry name" value="ION TRANSPORT DOMAIN-CONTAINING PROTEIN"/>
    <property type="match status" value="1"/>
</dbReference>
<keyword evidence="2" id="KW-0472">Membrane</keyword>
<dbReference type="Pfam" id="PF23317">
    <property type="entry name" value="YVC1_C"/>
    <property type="match status" value="1"/>
</dbReference>
<evidence type="ECO:0000259" key="4">
    <source>
        <dbReference type="Pfam" id="PF23317"/>
    </source>
</evidence>
<organism evidence="5 6">
    <name type="scientific">Ascoidea rubescens DSM 1968</name>
    <dbReference type="NCBI Taxonomy" id="1344418"/>
    <lineage>
        <taxon>Eukaryota</taxon>
        <taxon>Fungi</taxon>
        <taxon>Dikarya</taxon>
        <taxon>Ascomycota</taxon>
        <taxon>Saccharomycotina</taxon>
        <taxon>Saccharomycetes</taxon>
        <taxon>Ascoideaceae</taxon>
        <taxon>Ascoidea</taxon>
    </lineage>
</organism>
<dbReference type="InterPro" id="IPR056337">
    <property type="entry name" value="LHD_YVC1"/>
</dbReference>
<evidence type="ECO:0000313" key="6">
    <source>
        <dbReference type="Proteomes" id="UP000095038"/>
    </source>
</evidence>
<dbReference type="InParanoid" id="A0A1D2VM18"/>
<evidence type="ECO:0008006" key="7">
    <source>
        <dbReference type="Google" id="ProtNLM"/>
    </source>
</evidence>
<evidence type="ECO:0000256" key="2">
    <source>
        <dbReference type="SAM" id="Phobius"/>
    </source>
</evidence>
<feature type="domain" description="YVC1 N-terminal linker helical" evidence="3">
    <location>
        <begin position="60"/>
        <end position="249"/>
    </location>
</feature>
<gene>
    <name evidence="5" type="ORF">ASCRUDRAFT_80110</name>
</gene>
<dbReference type="EMBL" id="KV454477">
    <property type="protein sequence ID" value="ODV62652.1"/>
    <property type="molecule type" value="Genomic_DNA"/>
</dbReference>
<evidence type="ECO:0000256" key="1">
    <source>
        <dbReference type="SAM" id="Coils"/>
    </source>
</evidence>
<dbReference type="Proteomes" id="UP000095038">
    <property type="component" value="Unassembled WGS sequence"/>
</dbReference>
<dbReference type="InterPro" id="IPR056336">
    <property type="entry name" value="YVC1_C"/>
</dbReference>
<dbReference type="GeneID" id="30968095"/>
<name>A0A1D2VM18_9ASCO</name>
<accession>A0A1D2VM18</accession>
<reference evidence="6" key="1">
    <citation type="submission" date="2016-05" db="EMBL/GenBank/DDBJ databases">
        <title>Comparative genomics of biotechnologically important yeasts.</title>
        <authorList>
            <consortium name="DOE Joint Genome Institute"/>
            <person name="Riley R."/>
            <person name="Haridas S."/>
            <person name="Wolfe K.H."/>
            <person name="Lopes M.R."/>
            <person name="Hittinger C.T."/>
            <person name="Goker M."/>
            <person name="Salamov A."/>
            <person name="Wisecaver J."/>
            <person name="Long T.M."/>
            <person name="Aerts A.L."/>
            <person name="Barry K."/>
            <person name="Choi C."/>
            <person name="Clum A."/>
            <person name="Coughlan A.Y."/>
            <person name="Deshpande S."/>
            <person name="Douglass A.P."/>
            <person name="Hanson S.J."/>
            <person name="Klenk H.-P."/>
            <person name="Labutti K."/>
            <person name="Lapidus A."/>
            <person name="Lindquist E."/>
            <person name="Lipzen A."/>
            <person name="Meier-Kolthoff J.P."/>
            <person name="Ohm R.A."/>
            <person name="Otillar R.P."/>
            <person name="Pangilinan J."/>
            <person name="Peng Y."/>
            <person name="Rokas A."/>
            <person name="Rosa C.A."/>
            <person name="Scheuner C."/>
            <person name="Sibirny A.A."/>
            <person name="Slot J.C."/>
            <person name="Stielow J.B."/>
            <person name="Sun H."/>
            <person name="Kurtzman C.P."/>
            <person name="Blackwell M."/>
            <person name="Grigoriev I.V."/>
            <person name="Jeffries T.W."/>
        </authorList>
    </citation>
    <scope>NUCLEOTIDE SEQUENCE [LARGE SCALE GENOMIC DNA]</scope>
    <source>
        <strain evidence="6">DSM 1968</strain>
    </source>
</reference>
<feature type="transmembrane region" description="Helical" evidence="2">
    <location>
        <begin position="514"/>
        <end position="533"/>
    </location>
</feature>
<keyword evidence="6" id="KW-1185">Reference proteome</keyword>
<sequence>MTSPQLYVHINNEESTGSSNQTLPALCSVPAIDPELQLVYDSEAEEVLDLFTNAPNSRQILRICLNLKTLIDKLIPEDKYLSIKPATLLSNNKIMGVSLNACGGKGNGEPNTSSRKFRASIVFCLIHVCKWYKQMAELTLHNSDYYVLKSQFTELLAKKFVEYFENDEKFLFINVLCHRYVINLNDKDTNPASALELAVDMHSVDIISAAGFQRCVKYLWRGWIVQSSIHPTCYLMYKDLDKISFRTHFDPERIKAPRYQNLFNVVISIIYLTLYTYVINVHDTNPEINFLEGVFYIFTASFVLDEAIKLYHVGYNYIGFWNAFNDTMYGIITASFVLRVIAILQKEGSKREFEYQEVSYKFLALAAPFMWIRLLLFLDSNKFFGVMIVVIQKMMKESLLFFVLLSVIYIGFFQGFIGLDSADGHIESVKLLLYRMSLTAIGRVDFKPFESLNPPYSGLLYYLFSFLIYVILLKILAALYNSSYRDIVTRANDEYLALMAHKTLRYTRSPDEDVYIPPINLIEFFCLTLPVHWWCPPLLFDKINYWFLLIVYWPFLGPIALHEIKEARRVQYNRFKGLADDANEVDTPWDLEDGYEDSYKDGSLIASSGIVANTIAINEGLRAQREAENLDPEFFMNLVKFNQTVNYNFKENISNDENKKDIDNSFDDVKTKINDLETKLDTLTALVGKLVKQE</sequence>
<evidence type="ECO:0000313" key="5">
    <source>
        <dbReference type="EMBL" id="ODV62652.1"/>
    </source>
</evidence>
<dbReference type="RefSeq" id="XP_020048959.1">
    <property type="nucleotide sequence ID" value="XM_020194459.1"/>
</dbReference>